<evidence type="ECO:0000256" key="1">
    <source>
        <dbReference type="ARBA" id="ARBA00004141"/>
    </source>
</evidence>
<evidence type="ECO:0000259" key="6">
    <source>
        <dbReference type="Pfam" id="PF01699"/>
    </source>
</evidence>
<dbReference type="GO" id="GO:0006874">
    <property type="term" value="P:intracellular calcium ion homeostasis"/>
    <property type="evidence" value="ECO:0007669"/>
    <property type="project" value="TreeGrafter"/>
</dbReference>
<dbReference type="PANTHER" id="PTHR10846">
    <property type="entry name" value="SODIUM/POTASSIUM/CALCIUM EXCHANGER"/>
    <property type="match status" value="1"/>
</dbReference>
<evidence type="ECO:0000313" key="8">
    <source>
        <dbReference type="Proteomes" id="UP000245370"/>
    </source>
</evidence>
<feature type="transmembrane region" description="Helical" evidence="5">
    <location>
        <begin position="68"/>
        <end position="91"/>
    </location>
</feature>
<dbReference type="InterPro" id="IPR004837">
    <property type="entry name" value="NaCa_Exmemb"/>
</dbReference>
<dbReference type="EMBL" id="QFRJ01000002">
    <property type="protein sequence ID" value="PWH86567.1"/>
    <property type="molecule type" value="Genomic_DNA"/>
</dbReference>
<proteinExistence type="predicted"/>
<gene>
    <name evidence="7" type="ORF">DIT68_04855</name>
</gene>
<accession>A0A2U2XFP0</accession>
<comment type="subcellular location">
    <subcellularLocation>
        <location evidence="1">Membrane</location>
        <topology evidence="1">Multi-pass membrane protein</topology>
    </subcellularLocation>
</comment>
<sequence length="314" mass="33886">MFLNILLIVLGLALLIAGGEFLVKGAVGIAAKAKLSKLVIGMTVVSFGTSSPELLVSLQSASEGLPELAIGNVVGSNIANLALVLGVTVLIFPMPVARNTIRYDWPMMMVASVLFYVFAIDLEVNRWEGLVMFSILIAFITYIIIKSRKSSDSSVVDLPEIEEMTKKISTGKHLLYLGIGLAGLYFGSTWLIDGAKAIAEDFGISKHVIGITIIAFGTSVPELATSVVAAYKKETDISVGNLVGSNIFNILAVLGLTSIVNPIPIEEIVMSWDILWMIGISLLLLPMMVFRRKVGRLSGFILLALYITYIITLF</sequence>
<evidence type="ECO:0000313" key="7">
    <source>
        <dbReference type="EMBL" id="PWH86567.1"/>
    </source>
</evidence>
<name>A0A2U2XFP0_9FLAO</name>
<feature type="transmembrane region" description="Helical" evidence="5">
    <location>
        <begin position="204"/>
        <end position="231"/>
    </location>
</feature>
<feature type="transmembrane region" description="Helical" evidence="5">
    <location>
        <begin position="126"/>
        <end position="145"/>
    </location>
</feature>
<feature type="transmembrane region" description="Helical" evidence="5">
    <location>
        <begin position="297"/>
        <end position="313"/>
    </location>
</feature>
<dbReference type="AlphaFoldDB" id="A0A2U2XFP0"/>
<protein>
    <recommendedName>
        <fullName evidence="6">Sodium/calcium exchanger membrane region domain-containing protein</fullName>
    </recommendedName>
</protein>
<dbReference type="NCBIfam" id="TIGR00367">
    <property type="entry name" value="calcium/sodium antiporter"/>
    <property type="match status" value="1"/>
</dbReference>
<dbReference type="PANTHER" id="PTHR10846:SF8">
    <property type="entry name" value="INNER MEMBRANE PROTEIN YRBG"/>
    <property type="match status" value="1"/>
</dbReference>
<feature type="transmembrane region" description="Helical" evidence="5">
    <location>
        <begin position="174"/>
        <end position="192"/>
    </location>
</feature>
<dbReference type="RefSeq" id="WP_109358679.1">
    <property type="nucleotide sequence ID" value="NZ_QFRJ01000002.1"/>
</dbReference>
<feature type="transmembrane region" description="Helical" evidence="5">
    <location>
        <begin position="103"/>
        <end position="120"/>
    </location>
</feature>
<dbReference type="GO" id="GO:0005886">
    <property type="term" value="C:plasma membrane"/>
    <property type="evidence" value="ECO:0007669"/>
    <property type="project" value="TreeGrafter"/>
</dbReference>
<dbReference type="GO" id="GO:0005262">
    <property type="term" value="F:calcium channel activity"/>
    <property type="evidence" value="ECO:0007669"/>
    <property type="project" value="TreeGrafter"/>
</dbReference>
<keyword evidence="2 5" id="KW-0812">Transmembrane</keyword>
<evidence type="ECO:0000256" key="2">
    <source>
        <dbReference type="ARBA" id="ARBA00022692"/>
    </source>
</evidence>
<reference evidence="7 8" key="2">
    <citation type="submission" date="2018-05" db="EMBL/GenBank/DDBJ databases">
        <authorList>
            <person name="Lanie J.A."/>
            <person name="Ng W.-L."/>
            <person name="Kazmierczak K.M."/>
            <person name="Andrzejewski T.M."/>
            <person name="Davidsen T.M."/>
            <person name="Wayne K.J."/>
            <person name="Tettelin H."/>
            <person name="Glass J.I."/>
            <person name="Rusch D."/>
            <person name="Podicherti R."/>
            <person name="Tsui H.-C.T."/>
            <person name="Winkler M.E."/>
        </authorList>
    </citation>
    <scope>NUCLEOTIDE SEQUENCE [LARGE SCALE GENOMIC DNA]</scope>
    <source>
        <strain evidence="7 8">C305</strain>
    </source>
</reference>
<dbReference type="OrthoDB" id="9794225at2"/>
<dbReference type="InterPro" id="IPR044880">
    <property type="entry name" value="NCX_ion-bd_dom_sf"/>
</dbReference>
<comment type="caution">
    <text evidence="7">The sequence shown here is derived from an EMBL/GenBank/DDBJ whole genome shotgun (WGS) entry which is preliminary data.</text>
</comment>
<feature type="domain" description="Sodium/calcium exchanger membrane region" evidence="6">
    <location>
        <begin position="173"/>
        <end position="313"/>
    </location>
</feature>
<dbReference type="InterPro" id="IPR004481">
    <property type="entry name" value="K/Na/Ca-exchanger"/>
</dbReference>
<evidence type="ECO:0000256" key="4">
    <source>
        <dbReference type="ARBA" id="ARBA00023136"/>
    </source>
</evidence>
<feature type="transmembrane region" description="Helical" evidence="5">
    <location>
        <begin position="269"/>
        <end position="290"/>
    </location>
</feature>
<dbReference type="GO" id="GO:0008273">
    <property type="term" value="F:calcium, potassium:sodium antiporter activity"/>
    <property type="evidence" value="ECO:0007669"/>
    <property type="project" value="TreeGrafter"/>
</dbReference>
<organism evidence="7 8">
    <name type="scientific">Brumimicrobium oceani</name>
    <dbReference type="NCBI Taxonomy" id="2100725"/>
    <lineage>
        <taxon>Bacteria</taxon>
        <taxon>Pseudomonadati</taxon>
        <taxon>Bacteroidota</taxon>
        <taxon>Flavobacteriia</taxon>
        <taxon>Flavobacteriales</taxon>
        <taxon>Crocinitomicaceae</taxon>
        <taxon>Brumimicrobium</taxon>
    </lineage>
</organism>
<feature type="domain" description="Sodium/calcium exchanger membrane region" evidence="6">
    <location>
        <begin position="5"/>
        <end position="144"/>
    </location>
</feature>
<keyword evidence="8" id="KW-1185">Reference proteome</keyword>
<keyword evidence="4 5" id="KW-0472">Membrane</keyword>
<dbReference type="Gene3D" id="1.20.1420.30">
    <property type="entry name" value="NCX, central ion-binding region"/>
    <property type="match status" value="1"/>
</dbReference>
<feature type="transmembrane region" description="Helical" evidence="5">
    <location>
        <begin position="243"/>
        <end position="263"/>
    </location>
</feature>
<dbReference type="Pfam" id="PF01699">
    <property type="entry name" value="Na_Ca_ex"/>
    <property type="match status" value="2"/>
</dbReference>
<keyword evidence="3 5" id="KW-1133">Transmembrane helix</keyword>
<reference evidence="7 8" key="1">
    <citation type="submission" date="2018-05" db="EMBL/GenBank/DDBJ databases">
        <title>Brumimicrobium oceani sp. nov., isolated from coastal sediment.</title>
        <authorList>
            <person name="Kou Y."/>
        </authorList>
    </citation>
    <scope>NUCLEOTIDE SEQUENCE [LARGE SCALE GENOMIC DNA]</scope>
    <source>
        <strain evidence="7 8">C305</strain>
    </source>
</reference>
<evidence type="ECO:0000256" key="5">
    <source>
        <dbReference type="SAM" id="Phobius"/>
    </source>
</evidence>
<dbReference type="Gene3D" id="6.10.280.80">
    <property type="entry name" value="NCX, peripheral helical region"/>
    <property type="match status" value="1"/>
</dbReference>
<evidence type="ECO:0000256" key="3">
    <source>
        <dbReference type="ARBA" id="ARBA00022989"/>
    </source>
</evidence>
<dbReference type="Proteomes" id="UP000245370">
    <property type="component" value="Unassembled WGS sequence"/>
</dbReference>